<dbReference type="PANTHER" id="PTHR31052">
    <property type="entry name" value="COBRA-LIKE PROTEIN 7"/>
    <property type="match status" value="1"/>
</dbReference>
<proteinExistence type="inferred from homology"/>
<accession>A0A6M2EL49</accession>
<evidence type="ECO:0000256" key="3">
    <source>
        <dbReference type="ARBA" id="ARBA00023180"/>
    </source>
</evidence>
<dbReference type="EMBL" id="GILB01004605">
    <property type="protein sequence ID" value="NUU84938.1"/>
    <property type="molecule type" value="Transcribed_RNA"/>
</dbReference>
<evidence type="ECO:0000256" key="1">
    <source>
        <dbReference type="ARBA" id="ARBA00005507"/>
    </source>
</evidence>
<dbReference type="Pfam" id="PF04833">
    <property type="entry name" value="COBRA"/>
    <property type="match status" value="1"/>
</dbReference>
<sequence>MKARLRLGVPWYLVTLMLLSLPSIIFNVCHGQTDDYESPAAPPPGLDECNGIFLTYSFTSREKEYPKVKNASAQAWAFKSLATIINTGEHELKGWQMFVGFQHKEILVSASGAVVVDGDDFPVAVGNGTIFAGNPQVDLKTAIETAGDFTQIAAQIEIAGSVFGIKPPGVPMPKNIKLVNDGYKCPKPTLRGKSYMRVCCKKDPKAKEEKKRLKFLPRRYGDLSLTYDVLQAYGNNYQAQVTMDNIHPLGRLDHWNLTWEWMNGEFISTMRGAC</sequence>
<reference evidence="5" key="1">
    <citation type="submission" date="2020-03" db="EMBL/GenBank/DDBJ databases">
        <authorList>
            <person name="Zhang R."/>
        </authorList>
    </citation>
    <scope>NUCLEOTIDE SEQUENCE</scope>
</reference>
<dbReference type="GO" id="GO:0010215">
    <property type="term" value="P:cellulose microfibril organization"/>
    <property type="evidence" value="ECO:0007669"/>
    <property type="project" value="InterPro"/>
</dbReference>
<name>A0A6M2EL49_9ROSI</name>
<dbReference type="PANTHER" id="PTHR31052:SF2">
    <property type="entry name" value="COBRA-LIKE PROTEIN 10"/>
    <property type="match status" value="1"/>
</dbReference>
<keyword evidence="3" id="KW-0325">Glycoprotein</keyword>
<keyword evidence="2 4" id="KW-0732">Signal</keyword>
<protein>
    <submittedName>
        <fullName evidence="5">Uncharacterized protein</fullName>
    </submittedName>
</protein>
<evidence type="ECO:0000256" key="2">
    <source>
        <dbReference type="ARBA" id="ARBA00022729"/>
    </source>
</evidence>
<comment type="similarity">
    <text evidence="1">Belongs to the COBRA family.</text>
</comment>
<dbReference type="GO" id="GO:0016020">
    <property type="term" value="C:membrane"/>
    <property type="evidence" value="ECO:0007669"/>
    <property type="project" value="InterPro"/>
</dbReference>
<feature type="signal peptide" evidence="4">
    <location>
        <begin position="1"/>
        <end position="31"/>
    </location>
</feature>
<organism evidence="5">
    <name type="scientific">Populus davidiana</name>
    <dbReference type="NCBI Taxonomy" id="266767"/>
    <lineage>
        <taxon>Eukaryota</taxon>
        <taxon>Viridiplantae</taxon>
        <taxon>Streptophyta</taxon>
        <taxon>Embryophyta</taxon>
        <taxon>Tracheophyta</taxon>
        <taxon>Spermatophyta</taxon>
        <taxon>Magnoliopsida</taxon>
        <taxon>eudicotyledons</taxon>
        <taxon>Gunneridae</taxon>
        <taxon>Pentapetalae</taxon>
        <taxon>rosids</taxon>
        <taxon>fabids</taxon>
        <taxon>Malpighiales</taxon>
        <taxon>Salicaceae</taxon>
        <taxon>Saliceae</taxon>
        <taxon>Populus</taxon>
    </lineage>
</organism>
<feature type="chain" id="PRO_5027080338" evidence="4">
    <location>
        <begin position="32"/>
        <end position="274"/>
    </location>
</feature>
<evidence type="ECO:0000313" key="5">
    <source>
        <dbReference type="EMBL" id="NUU84938.1"/>
    </source>
</evidence>
<evidence type="ECO:0000256" key="4">
    <source>
        <dbReference type="SAM" id="SignalP"/>
    </source>
</evidence>
<dbReference type="AlphaFoldDB" id="A0A6M2EL49"/>
<dbReference type="InterPro" id="IPR006918">
    <property type="entry name" value="COBRA_pln"/>
</dbReference>